<dbReference type="SUPFAM" id="SSF53850">
    <property type="entry name" value="Periplasmic binding protein-like II"/>
    <property type="match status" value="1"/>
</dbReference>
<feature type="chain" id="PRO_5011781923" description="Probable sugar-binding periplasmic protein" evidence="9">
    <location>
        <begin position="26"/>
        <end position="416"/>
    </location>
</feature>
<evidence type="ECO:0000256" key="2">
    <source>
        <dbReference type="ARBA" id="ARBA00008520"/>
    </source>
</evidence>
<organism evidence="10 11">
    <name type="scientific">Aureimonas jatrophae</name>
    <dbReference type="NCBI Taxonomy" id="1166073"/>
    <lineage>
        <taxon>Bacteria</taxon>
        <taxon>Pseudomonadati</taxon>
        <taxon>Pseudomonadota</taxon>
        <taxon>Alphaproteobacteria</taxon>
        <taxon>Hyphomicrobiales</taxon>
        <taxon>Aurantimonadaceae</taxon>
        <taxon>Aureimonas</taxon>
    </lineage>
</organism>
<evidence type="ECO:0000256" key="3">
    <source>
        <dbReference type="ARBA" id="ARBA00022448"/>
    </source>
</evidence>
<dbReference type="InterPro" id="IPR050490">
    <property type="entry name" value="Bact_solute-bd_prot1"/>
</dbReference>
<dbReference type="PANTHER" id="PTHR43649">
    <property type="entry name" value="ARABINOSE-BINDING PROTEIN-RELATED"/>
    <property type="match status" value="1"/>
</dbReference>
<keyword evidence="6" id="KW-0574">Periplasm</keyword>
<accession>A0A1H0D0T6</accession>
<dbReference type="InterPro" id="IPR006059">
    <property type="entry name" value="SBP"/>
</dbReference>
<feature type="signal peptide" evidence="9">
    <location>
        <begin position="1"/>
        <end position="25"/>
    </location>
</feature>
<evidence type="ECO:0000313" key="11">
    <source>
        <dbReference type="Proteomes" id="UP000198793"/>
    </source>
</evidence>
<evidence type="ECO:0000256" key="5">
    <source>
        <dbReference type="ARBA" id="ARBA00022729"/>
    </source>
</evidence>
<proteinExistence type="inferred from homology"/>
<reference evidence="10 11" key="1">
    <citation type="submission" date="2016-10" db="EMBL/GenBank/DDBJ databases">
        <authorList>
            <person name="de Groot N.N."/>
        </authorList>
    </citation>
    <scope>NUCLEOTIDE SEQUENCE [LARGE SCALE GENOMIC DNA]</scope>
    <source>
        <strain evidence="11">L7-484,KACC 16230,DSM 25025</strain>
    </source>
</reference>
<gene>
    <name evidence="10" type="ORF">SAMN05192530_101548</name>
</gene>
<keyword evidence="4" id="KW-0762">Sugar transport</keyword>
<protein>
    <recommendedName>
        <fullName evidence="8">Probable sugar-binding periplasmic protein</fullName>
    </recommendedName>
</protein>
<name>A0A1H0D0T6_9HYPH</name>
<dbReference type="PANTHER" id="PTHR43649:SF28">
    <property type="entry name" value="BINDING PROTEIN COMPONENT OF ABC SUGAR TRANSPORTER-RELATED"/>
    <property type="match status" value="1"/>
</dbReference>
<dbReference type="Gene3D" id="3.40.190.10">
    <property type="entry name" value="Periplasmic binding protein-like II"/>
    <property type="match status" value="2"/>
</dbReference>
<dbReference type="OrthoDB" id="9798191at2"/>
<dbReference type="Pfam" id="PF01547">
    <property type="entry name" value="SBP_bac_1"/>
    <property type="match status" value="1"/>
</dbReference>
<evidence type="ECO:0000256" key="6">
    <source>
        <dbReference type="ARBA" id="ARBA00022764"/>
    </source>
</evidence>
<keyword evidence="11" id="KW-1185">Reference proteome</keyword>
<dbReference type="EMBL" id="FNIT01000001">
    <property type="protein sequence ID" value="SDN63780.1"/>
    <property type="molecule type" value="Genomic_DNA"/>
</dbReference>
<sequence>MTLRTTCALAGVALLAITAFGPARAQSPERAEVMHWWTSGGEAAAVKVFADRFKAGGGEWVDSAVAGGEAARAAAINRIIGGNPPASSQFNTGRQFDDLVGQDLLADMSSVATEGNWTSVMPEAIVNAASRDGKFYAVPVNIHGQNWMFYNAATFQKAGITEAPTTFDALFAALDKLKAAGVTPMAWGGQAWQETLVFDAFLLGHVGKDNFIKIFRDHDTALVNSPEFKKSVEDFAKLRNYVDAGAPGRNWNDATAMVITGKAGVQIMGDWAKGDFINAKMTPGQDAGCALVPGDAGYVMGGDVFVFPKNGSDTPTTPQALLAKTMLDPETQIEFNNVKGSIPVRTDVDTSKMDACAQKGVSEVRDPAKQVPAATYMISADTTGQLQDAITNFFSNPSASADDFVATYADIIGSAD</sequence>
<evidence type="ECO:0000256" key="4">
    <source>
        <dbReference type="ARBA" id="ARBA00022597"/>
    </source>
</evidence>
<comment type="function">
    <text evidence="7">Part of a binding-protein-dependent transport system for a sugar.</text>
</comment>
<comment type="subcellular location">
    <subcellularLocation>
        <location evidence="1">Periplasm</location>
    </subcellularLocation>
</comment>
<dbReference type="STRING" id="1166073.SAMN05192530_101548"/>
<evidence type="ECO:0000256" key="7">
    <source>
        <dbReference type="ARBA" id="ARBA00049629"/>
    </source>
</evidence>
<evidence type="ECO:0000256" key="1">
    <source>
        <dbReference type="ARBA" id="ARBA00004418"/>
    </source>
</evidence>
<evidence type="ECO:0000313" key="10">
    <source>
        <dbReference type="EMBL" id="SDN63780.1"/>
    </source>
</evidence>
<evidence type="ECO:0000256" key="8">
    <source>
        <dbReference type="ARBA" id="ARBA00049753"/>
    </source>
</evidence>
<dbReference type="AlphaFoldDB" id="A0A1H0D0T6"/>
<keyword evidence="3" id="KW-0813">Transport</keyword>
<evidence type="ECO:0000256" key="9">
    <source>
        <dbReference type="SAM" id="SignalP"/>
    </source>
</evidence>
<dbReference type="RefSeq" id="WP_090668454.1">
    <property type="nucleotide sequence ID" value="NZ_FNIT01000001.1"/>
</dbReference>
<dbReference type="Proteomes" id="UP000198793">
    <property type="component" value="Unassembled WGS sequence"/>
</dbReference>
<comment type="similarity">
    <text evidence="2">Belongs to the bacterial solute-binding protein 1 family.</text>
</comment>
<keyword evidence="5 9" id="KW-0732">Signal</keyword>
<dbReference type="GO" id="GO:0042597">
    <property type="term" value="C:periplasmic space"/>
    <property type="evidence" value="ECO:0007669"/>
    <property type="project" value="UniProtKB-SubCell"/>
</dbReference>